<keyword evidence="5" id="KW-1185">Reference proteome</keyword>
<feature type="compositionally biased region" description="Polar residues" evidence="1">
    <location>
        <begin position="853"/>
        <end position="875"/>
    </location>
</feature>
<name>A0A1Y2DZF5_9BASI</name>
<sequence length="1478" mass="162239">MWPSSSSNGGGETSSSSYYDNRRAPEGDFDAAYETARRAAQAEERERAAGAEAYQASGRAPRRRTHSAASAPEAPSSSSHLPYTQEPGYGATQDGETQSIHLAGSRPPSRSSMRFQRSGGHARGNSVYSTTDSVAQGNPLGYLFLSHIAENSGDESPRMMGSPRRGKGVMRPGSRIPSAQGLLDEHLQSPPVPPLPLPGDEQQSGDEERTAVLSPEEAWYTLRALVGAEIEAEQGMLWRLRNLDAREDLFGRDGDEDVDEDEIDPRELPILRYLIRHFLLTLPLIRDTIPTDPSNIASNTPAFWAEGLHPIILALHESDLSHPEDNGQLSLGSQIFGTYVHKAIERFVSAGLKLSSSAMPQHESTGDLTSSSHLGVSNGGFNFQPHLTPPPPGDAFPSPDLSAPNTDTDSPRRSSRRFSLGKIFGGSSSAQDPAAPNPATAPPLRPPPPSKSPARQKKVLSSPPRGPITIAAKPASSRAAQPGPPPAIAVNSRLVPPRADSPVDQTVTPEDFNPYANSPPPTTFPPPPKPAAIAEAVEHPRSSSRATGFTSGVDDSSSFVSARESAGMQTTDEATDDEPEPEPEPESDTIPHNPQTDPLFMIRQGSTGGDTIPAIRNSGWFSDSATPVQEREDPMEHQPYVVGEEDGDVTMHLAPGWNFPTSRPELTASTSTHTFGHASELLVNSQASSADAYADEEQLRQDEEEHFIAAMALPEAVYNSRLVTSAPLAVELVPKSGSPWPFGASVPFWRGVPVEKLRWGGFEADVVGVRNGLFSHSFIIRVRRPSRLDEYVVRSEAQFKKYHKILDKQFPNAHIRRIPTGDSKEDQIVKPRPSLHATPSSASIATARPSARRVNSSSSYVRDTQLRSRASQSRLTAALKEAAEEPYHSSSPHSSKRNSFSSTFAKTLRAQSLNGDVKSVRGRRNTISGPPRPYSSMSNRSVGSLTSRLAVPLDFKKLPPFDPRRRALRAWLRDTLSVRLVGHHKETAAFLLLGPIVPRDSDVADIYKREAIDEARRAARVGVAQGAAQRSRTTRAMWAQVETECIHGDGFVEISNALRNTAVIEQLPSRYYKTIEAMRFSFAQSLFDLLVAGDSSGIIFGKLKKLHGLSPTSSSVKPSASDILLSRPFGNKSLLQKILAITLDDDPKVLLEQVSRLRARIGSGTMCEKLDTFVYDVREKKDIIRRYAQDNNVELVLCIVRGSDEPRLPGHELERIARASKRYKAFMKTKPSQQAKAQCDDPDVRLVLDLQYYLGLVSRDRDSNIIRSLLGEDDIAHALEVVAGPFVALLKRIYKVGNASTALGQLKTFLDQLIIIVEALRARIQEPQKSVRIIARLLARHQQPLYDFIRNIHRGDPIIEEALQWGWTASVFLRRGLAEPVNLDAIFPQEVEDKAFLFDELEELVGYHRKKRTKVYQNTCRRYAGDVDADDPVIVEGDGHGKSKVEPHVESTARKPFLQEIPACLEAFQDQLKRVFAV</sequence>
<evidence type="ECO:0000259" key="3">
    <source>
        <dbReference type="Pfam" id="PF12828"/>
    </source>
</evidence>
<protein>
    <recommendedName>
        <fullName evidence="6">PX domain-containing protein</fullName>
    </recommendedName>
</protein>
<organism evidence="4 5">
    <name type="scientific">Leucosporidium creatinivorum</name>
    <dbReference type="NCBI Taxonomy" id="106004"/>
    <lineage>
        <taxon>Eukaryota</taxon>
        <taxon>Fungi</taxon>
        <taxon>Dikarya</taxon>
        <taxon>Basidiomycota</taxon>
        <taxon>Pucciniomycotina</taxon>
        <taxon>Microbotryomycetes</taxon>
        <taxon>Leucosporidiales</taxon>
        <taxon>Leucosporidium</taxon>
    </lineage>
</organism>
<dbReference type="InterPro" id="IPR024554">
    <property type="entry name" value="LEC1-like_C"/>
</dbReference>
<feature type="compositionally biased region" description="Pro residues" evidence="1">
    <location>
        <begin position="517"/>
        <end position="530"/>
    </location>
</feature>
<evidence type="ECO:0000256" key="1">
    <source>
        <dbReference type="SAM" id="MobiDB-lite"/>
    </source>
</evidence>
<dbReference type="Pfam" id="PF12825">
    <property type="entry name" value="DUF3818"/>
    <property type="match status" value="1"/>
</dbReference>
<feature type="region of interest" description="Disordered" evidence="1">
    <location>
        <begin position="1"/>
        <end position="132"/>
    </location>
</feature>
<dbReference type="Proteomes" id="UP000193467">
    <property type="component" value="Unassembled WGS sequence"/>
</dbReference>
<evidence type="ECO:0000259" key="2">
    <source>
        <dbReference type="Pfam" id="PF12825"/>
    </source>
</evidence>
<feature type="compositionally biased region" description="Low complexity" evidence="1">
    <location>
        <begin position="1"/>
        <end position="17"/>
    </location>
</feature>
<evidence type="ECO:0000313" key="4">
    <source>
        <dbReference type="EMBL" id="ORY64609.1"/>
    </source>
</evidence>
<feature type="compositionally biased region" description="Low complexity" evidence="1">
    <location>
        <begin position="67"/>
        <end position="79"/>
    </location>
</feature>
<dbReference type="OrthoDB" id="71672at2759"/>
<proteinExistence type="predicted"/>
<feature type="region of interest" description="Disordered" evidence="1">
    <location>
        <begin position="816"/>
        <end position="941"/>
    </location>
</feature>
<feature type="region of interest" description="Disordered" evidence="1">
    <location>
        <begin position="358"/>
        <end position="634"/>
    </location>
</feature>
<feature type="compositionally biased region" description="Low complexity" evidence="1">
    <location>
        <begin position="889"/>
        <end position="902"/>
    </location>
</feature>
<feature type="compositionally biased region" description="Polar residues" evidence="1">
    <location>
        <begin position="543"/>
        <end position="560"/>
    </location>
</feature>
<dbReference type="Pfam" id="PF12828">
    <property type="entry name" value="PXB"/>
    <property type="match status" value="1"/>
</dbReference>
<dbReference type="InterPro" id="IPR024555">
    <property type="entry name" value="PX-associated"/>
</dbReference>
<evidence type="ECO:0008006" key="6">
    <source>
        <dbReference type="Google" id="ProtNLM"/>
    </source>
</evidence>
<dbReference type="PANTHER" id="PTHR47185:SF1">
    <property type="entry name" value="PX DOMAIN-CONTAINING PROTEIN YPR097W"/>
    <property type="match status" value="1"/>
</dbReference>
<dbReference type="EMBL" id="MCGR01000066">
    <property type="protein sequence ID" value="ORY64609.1"/>
    <property type="molecule type" value="Genomic_DNA"/>
</dbReference>
<gene>
    <name evidence="4" type="ORF">BCR35DRAFT_326600</name>
</gene>
<feature type="compositionally biased region" description="Basic and acidic residues" evidence="1">
    <location>
        <begin position="35"/>
        <end position="49"/>
    </location>
</feature>
<dbReference type="GO" id="GO:0035091">
    <property type="term" value="F:phosphatidylinositol binding"/>
    <property type="evidence" value="ECO:0007669"/>
    <property type="project" value="TreeGrafter"/>
</dbReference>
<feature type="compositionally biased region" description="Low complexity" evidence="1">
    <location>
        <begin position="50"/>
        <end position="59"/>
    </location>
</feature>
<feature type="compositionally biased region" description="Pro residues" evidence="1">
    <location>
        <begin position="435"/>
        <end position="451"/>
    </location>
</feature>
<evidence type="ECO:0000313" key="5">
    <source>
        <dbReference type="Proteomes" id="UP000193467"/>
    </source>
</evidence>
<comment type="caution">
    <text evidence="4">The sequence shown here is derived from an EMBL/GenBank/DDBJ whole genome shotgun (WGS) entry which is preliminary data.</text>
</comment>
<feature type="compositionally biased region" description="Polar residues" evidence="1">
    <location>
        <begin position="358"/>
        <end position="381"/>
    </location>
</feature>
<reference evidence="4 5" key="1">
    <citation type="submission" date="2016-07" db="EMBL/GenBank/DDBJ databases">
        <title>Pervasive Adenine N6-methylation of Active Genes in Fungi.</title>
        <authorList>
            <consortium name="DOE Joint Genome Institute"/>
            <person name="Mondo S.J."/>
            <person name="Dannebaum R.O."/>
            <person name="Kuo R.C."/>
            <person name="Labutti K."/>
            <person name="Haridas S."/>
            <person name="Kuo A."/>
            <person name="Salamov A."/>
            <person name="Ahrendt S.R."/>
            <person name="Lipzen A."/>
            <person name="Sullivan W."/>
            <person name="Andreopoulos W.B."/>
            <person name="Clum A."/>
            <person name="Lindquist E."/>
            <person name="Daum C."/>
            <person name="Ramamoorthy G.K."/>
            <person name="Gryganskyi A."/>
            <person name="Culley D."/>
            <person name="Magnuson J.K."/>
            <person name="James T.Y."/>
            <person name="O'Malley M.A."/>
            <person name="Stajich J.E."/>
            <person name="Spatafora J.W."/>
            <person name="Visel A."/>
            <person name="Grigoriev I.V."/>
        </authorList>
    </citation>
    <scope>NUCLEOTIDE SEQUENCE [LARGE SCALE GENOMIC DNA]</scope>
    <source>
        <strain evidence="4 5">62-1032</strain>
    </source>
</reference>
<feature type="region of interest" description="Disordered" evidence="1">
    <location>
        <begin position="152"/>
        <end position="211"/>
    </location>
</feature>
<feature type="domain" description="PX-associated" evidence="3">
    <location>
        <begin position="212"/>
        <end position="331"/>
    </location>
</feature>
<accession>A0A1Y2DZF5</accession>
<dbReference type="InParanoid" id="A0A1Y2DZF5"/>
<feature type="domain" description="PX" evidence="2">
    <location>
        <begin position="1050"/>
        <end position="1374"/>
    </location>
</feature>
<feature type="compositionally biased region" description="Acidic residues" evidence="1">
    <location>
        <begin position="573"/>
        <end position="587"/>
    </location>
</feature>
<dbReference type="InterPro" id="IPR047168">
    <property type="entry name" value="LEC1-like"/>
</dbReference>
<dbReference type="STRING" id="106004.A0A1Y2DZF5"/>
<feature type="compositionally biased region" description="Polar residues" evidence="1">
    <location>
        <begin position="903"/>
        <end position="914"/>
    </location>
</feature>
<dbReference type="PANTHER" id="PTHR47185">
    <property type="entry name" value="PX DOMAIN-CONTAINING PROTEIN YPR097W"/>
    <property type="match status" value="1"/>
</dbReference>